<dbReference type="RefSeq" id="WP_070609817.1">
    <property type="nucleotide sequence ID" value="NZ_JASOOE010000017.1"/>
</dbReference>
<evidence type="ECO:0000256" key="4">
    <source>
        <dbReference type="ARBA" id="ARBA00022989"/>
    </source>
</evidence>
<dbReference type="GO" id="GO:0016020">
    <property type="term" value="C:membrane"/>
    <property type="evidence" value="ECO:0007669"/>
    <property type="project" value="UniProtKB-SubCell"/>
</dbReference>
<comment type="similarity">
    <text evidence="2">Belongs to the LemA family.</text>
</comment>
<dbReference type="Pfam" id="PF04011">
    <property type="entry name" value="LemA"/>
    <property type="match status" value="1"/>
</dbReference>
<keyword evidence="3" id="KW-0812">Transmembrane</keyword>
<comment type="caution">
    <text evidence="6">The sequence shown here is derived from an EMBL/GenBank/DDBJ whole genome shotgun (WGS) entry which is preliminary data.</text>
</comment>
<dbReference type="InterPro" id="IPR007156">
    <property type="entry name" value="MamQ_LemA"/>
</dbReference>
<evidence type="ECO:0000313" key="7">
    <source>
        <dbReference type="Proteomes" id="UP001229251"/>
    </source>
</evidence>
<gene>
    <name evidence="6" type="ORF">QP433_07975</name>
</gene>
<comment type="subcellular location">
    <subcellularLocation>
        <location evidence="1">Membrane</location>
        <topology evidence="1">Single-pass membrane protein</topology>
    </subcellularLocation>
</comment>
<evidence type="ECO:0000256" key="5">
    <source>
        <dbReference type="ARBA" id="ARBA00023136"/>
    </source>
</evidence>
<keyword evidence="4" id="KW-1133">Transmembrane helix</keyword>
<protein>
    <submittedName>
        <fullName evidence="6">LemA family protein</fullName>
    </submittedName>
</protein>
<proteinExistence type="inferred from homology"/>
<dbReference type="PANTHER" id="PTHR34478:SF1">
    <property type="entry name" value="PROTEIN LEMA"/>
    <property type="match status" value="1"/>
</dbReference>
<evidence type="ECO:0000256" key="1">
    <source>
        <dbReference type="ARBA" id="ARBA00004167"/>
    </source>
</evidence>
<evidence type="ECO:0000256" key="3">
    <source>
        <dbReference type="ARBA" id="ARBA00022692"/>
    </source>
</evidence>
<dbReference type="EMBL" id="JASOOE010000017">
    <property type="protein sequence ID" value="MDK7187917.1"/>
    <property type="molecule type" value="Genomic_DNA"/>
</dbReference>
<dbReference type="AlphaFoldDB" id="A0AAJ1Q7A7"/>
<dbReference type="Proteomes" id="UP001229251">
    <property type="component" value="Unassembled WGS sequence"/>
</dbReference>
<dbReference type="Gene3D" id="1.20.1440.20">
    <property type="entry name" value="LemA-like domain"/>
    <property type="match status" value="1"/>
</dbReference>
<evidence type="ECO:0000313" key="6">
    <source>
        <dbReference type="EMBL" id="MDK7187917.1"/>
    </source>
</evidence>
<reference evidence="6" key="1">
    <citation type="submission" date="2023-05" db="EMBL/GenBank/DDBJ databases">
        <title>Cataloging the Phylogenetic Diversity of Human Bladder Bacteria.</title>
        <authorList>
            <person name="Du J."/>
        </authorList>
    </citation>
    <scope>NUCLEOTIDE SEQUENCE</scope>
    <source>
        <strain evidence="6">UMB1231</strain>
    </source>
</reference>
<evidence type="ECO:0000256" key="2">
    <source>
        <dbReference type="ARBA" id="ARBA00008854"/>
    </source>
</evidence>
<organism evidence="6 7">
    <name type="scientific">Facklamia hominis</name>
    <dbReference type="NCBI Taxonomy" id="178214"/>
    <lineage>
        <taxon>Bacteria</taxon>
        <taxon>Bacillati</taxon>
        <taxon>Bacillota</taxon>
        <taxon>Bacilli</taxon>
        <taxon>Lactobacillales</taxon>
        <taxon>Aerococcaceae</taxon>
        <taxon>Facklamia</taxon>
    </lineage>
</organism>
<dbReference type="SUPFAM" id="SSF140478">
    <property type="entry name" value="LemA-like"/>
    <property type="match status" value="1"/>
</dbReference>
<accession>A0AAJ1Q7A7</accession>
<dbReference type="PANTHER" id="PTHR34478">
    <property type="entry name" value="PROTEIN LEMA"/>
    <property type="match status" value="1"/>
</dbReference>
<dbReference type="InterPro" id="IPR023353">
    <property type="entry name" value="LemA-like_dom_sf"/>
</dbReference>
<name>A0AAJ1Q7A7_9LACT</name>
<sequence length="181" mass="20583">MIALFVVLGIIVLIALWGVGVYNGFIKQHEMVDNAMAQIAAQVESRWDALSNLMQATKNYQSHEAETLTQIVKARSGIDRHSSVQDVVKDDQAFQQALRSIDVVVEQYPDLKASQVYQTTMNSVNQYENNVRQSRMVFNDTVTRFNRMIKVFPQSIIAGMAGFQAEEYFKASPEKTEMPQW</sequence>
<keyword evidence="5" id="KW-0472">Membrane</keyword>